<keyword evidence="3" id="KW-1185">Reference proteome</keyword>
<evidence type="ECO:0000313" key="3">
    <source>
        <dbReference type="Proteomes" id="UP001500212"/>
    </source>
</evidence>
<dbReference type="Proteomes" id="UP001500212">
    <property type="component" value="Unassembled WGS sequence"/>
</dbReference>
<feature type="compositionally biased region" description="Polar residues" evidence="1">
    <location>
        <begin position="34"/>
        <end position="48"/>
    </location>
</feature>
<comment type="caution">
    <text evidence="2">The sequence shown here is derived from an EMBL/GenBank/DDBJ whole genome shotgun (WGS) entry which is preliminary data.</text>
</comment>
<accession>A0ABP8TYQ9</accession>
<evidence type="ECO:0000313" key="2">
    <source>
        <dbReference type="EMBL" id="GAA4617537.1"/>
    </source>
</evidence>
<evidence type="ECO:0000256" key="1">
    <source>
        <dbReference type="SAM" id="MobiDB-lite"/>
    </source>
</evidence>
<gene>
    <name evidence="2" type="ORF">GCM10023195_78330</name>
</gene>
<protein>
    <submittedName>
        <fullName evidence="2">Uncharacterized protein</fullName>
    </submittedName>
</protein>
<dbReference type="EMBL" id="BAABHJ010000040">
    <property type="protein sequence ID" value="GAA4617537.1"/>
    <property type="molecule type" value="Genomic_DNA"/>
</dbReference>
<reference evidence="3" key="1">
    <citation type="journal article" date="2019" name="Int. J. Syst. Evol. Microbiol.">
        <title>The Global Catalogue of Microorganisms (GCM) 10K type strain sequencing project: providing services to taxonomists for standard genome sequencing and annotation.</title>
        <authorList>
            <consortium name="The Broad Institute Genomics Platform"/>
            <consortium name="The Broad Institute Genome Sequencing Center for Infectious Disease"/>
            <person name="Wu L."/>
            <person name="Ma J."/>
        </authorList>
    </citation>
    <scope>NUCLEOTIDE SEQUENCE [LARGE SCALE GENOMIC DNA]</scope>
    <source>
        <strain evidence="3">JCM 17938</strain>
    </source>
</reference>
<dbReference type="RefSeq" id="WP_345365776.1">
    <property type="nucleotide sequence ID" value="NZ_BAABHJ010000040.1"/>
</dbReference>
<proteinExistence type="predicted"/>
<feature type="region of interest" description="Disordered" evidence="1">
    <location>
        <begin position="1"/>
        <end position="61"/>
    </location>
</feature>
<organism evidence="2 3">
    <name type="scientific">Actinoallomurus liliacearum</name>
    <dbReference type="NCBI Taxonomy" id="1080073"/>
    <lineage>
        <taxon>Bacteria</taxon>
        <taxon>Bacillati</taxon>
        <taxon>Actinomycetota</taxon>
        <taxon>Actinomycetes</taxon>
        <taxon>Streptosporangiales</taxon>
        <taxon>Thermomonosporaceae</taxon>
        <taxon>Actinoallomurus</taxon>
    </lineage>
</organism>
<name>A0ABP8TYQ9_9ACTN</name>
<sequence>MSNRDNKSAGSSSAKQPAGGLPVDENGKRVYPNDATNNNTVGGQTSGPRTYPRGAGHYYGG</sequence>